<comment type="subunit">
    <text evidence="2">Monomer.</text>
</comment>
<keyword evidence="6 13" id="KW-0560">Oxidoreductase</keyword>
<evidence type="ECO:0000256" key="4">
    <source>
        <dbReference type="ARBA" id="ARBA00022559"/>
    </source>
</evidence>
<evidence type="ECO:0000259" key="12">
    <source>
        <dbReference type="PROSITE" id="PS51352"/>
    </source>
</evidence>
<evidence type="ECO:0000256" key="5">
    <source>
        <dbReference type="ARBA" id="ARBA00022862"/>
    </source>
</evidence>
<dbReference type="EC" id="1.11.1.24" evidence="3"/>
<dbReference type="PANTHER" id="PTHR42801:SF4">
    <property type="entry name" value="AHPC_TSA FAMILY PROTEIN"/>
    <property type="match status" value="1"/>
</dbReference>
<keyword evidence="7" id="KW-1015">Disulfide bond</keyword>
<dbReference type="GO" id="GO:0140824">
    <property type="term" value="F:thioredoxin-dependent peroxiredoxin activity"/>
    <property type="evidence" value="ECO:0007669"/>
    <property type="project" value="UniProtKB-EC"/>
</dbReference>
<keyword evidence="14" id="KW-1185">Reference proteome</keyword>
<evidence type="ECO:0000256" key="8">
    <source>
        <dbReference type="ARBA" id="ARBA00023284"/>
    </source>
</evidence>
<dbReference type="PANTHER" id="PTHR42801">
    <property type="entry name" value="THIOREDOXIN-DEPENDENT PEROXIDE REDUCTASE"/>
    <property type="match status" value="1"/>
</dbReference>
<dbReference type="PIRSF" id="PIRSF000239">
    <property type="entry name" value="AHPC"/>
    <property type="match status" value="1"/>
</dbReference>
<sequence>MSLQVGHPAPLFEARSDDGRPVSLTGLRGQWVVLYFYPRASTPGCSIEAQRFESALPEFERLGATVVGVSTDTEARQAKFRDSCGLSFPLIPDGEKTLARRYGVISGLGGLLGLAARETFLIDPAGVLAHRWRSVNPHTHTAEVLTELERRLGLV</sequence>
<dbReference type="InterPro" id="IPR024706">
    <property type="entry name" value="Peroxiredoxin_AhpC-typ"/>
</dbReference>
<evidence type="ECO:0000256" key="10">
    <source>
        <dbReference type="ARBA" id="ARBA00038489"/>
    </source>
</evidence>
<gene>
    <name evidence="13" type="ORF">ACFOZ9_15155</name>
</gene>
<keyword evidence="5" id="KW-0049">Antioxidant</keyword>
<accession>A0ABV8XPV0</accession>
<evidence type="ECO:0000256" key="6">
    <source>
        <dbReference type="ARBA" id="ARBA00023002"/>
    </source>
</evidence>
<name>A0ABV8XPV0_9DEIO</name>
<dbReference type="InterPro" id="IPR000866">
    <property type="entry name" value="AhpC/TSA"/>
</dbReference>
<comment type="similarity">
    <text evidence="10">Belongs to the peroxiredoxin family. BCP/PrxQ subfamily.</text>
</comment>
<dbReference type="RefSeq" id="WP_380041151.1">
    <property type="nucleotide sequence ID" value="NZ_JBHSEH010000022.1"/>
</dbReference>
<dbReference type="PROSITE" id="PS51352">
    <property type="entry name" value="THIOREDOXIN_2"/>
    <property type="match status" value="1"/>
</dbReference>
<keyword evidence="4 13" id="KW-0575">Peroxidase</keyword>
<dbReference type="Proteomes" id="UP001595998">
    <property type="component" value="Unassembled WGS sequence"/>
</dbReference>
<dbReference type="EMBL" id="JBHSEH010000022">
    <property type="protein sequence ID" value="MFC4427555.1"/>
    <property type="molecule type" value="Genomic_DNA"/>
</dbReference>
<dbReference type="SUPFAM" id="SSF52833">
    <property type="entry name" value="Thioredoxin-like"/>
    <property type="match status" value="1"/>
</dbReference>
<evidence type="ECO:0000256" key="1">
    <source>
        <dbReference type="ARBA" id="ARBA00003330"/>
    </source>
</evidence>
<evidence type="ECO:0000256" key="2">
    <source>
        <dbReference type="ARBA" id="ARBA00011245"/>
    </source>
</evidence>
<dbReference type="InterPro" id="IPR013766">
    <property type="entry name" value="Thioredoxin_domain"/>
</dbReference>
<dbReference type="Gene3D" id="3.40.30.10">
    <property type="entry name" value="Glutaredoxin"/>
    <property type="match status" value="1"/>
</dbReference>
<dbReference type="InterPro" id="IPR036249">
    <property type="entry name" value="Thioredoxin-like_sf"/>
</dbReference>
<comment type="function">
    <text evidence="1">Thiol-specific peroxidase that catalyzes the reduction of hydrogen peroxide and organic hydroperoxides to water and alcohols, respectively. Plays a role in cell protection against oxidative stress by detoxifying peroxides and as sensor of hydrogen peroxide-mediated signaling events.</text>
</comment>
<evidence type="ECO:0000256" key="11">
    <source>
        <dbReference type="ARBA" id="ARBA00049091"/>
    </source>
</evidence>
<evidence type="ECO:0000256" key="7">
    <source>
        <dbReference type="ARBA" id="ARBA00023157"/>
    </source>
</evidence>
<comment type="catalytic activity">
    <reaction evidence="11">
        <text>a hydroperoxide + [thioredoxin]-dithiol = an alcohol + [thioredoxin]-disulfide + H2O</text>
        <dbReference type="Rhea" id="RHEA:62620"/>
        <dbReference type="Rhea" id="RHEA-COMP:10698"/>
        <dbReference type="Rhea" id="RHEA-COMP:10700"/>
        <dbReference type="ChEBI" id="CHEBI:15377"/>
        <dbReference type="ChEBI" id="CHEBI:29950"/>
        <dbReference type="ChEBI" id="CHEBI:30879"/>
        <dbReference type="ChEBI" id="CHEBI:35924"/>
        <dbReference type="ChEBI" id="CHEBI:50058"/>
        <dbReference type="EC" id="1.11.1.24"/>
    </reaction>
</comment>
<evidence type="ECO:0000313" key="13">
    <source>
        <dbReference type="EMBL" id="MFC4427555.1"/>
    </source>
</evidence>
<feature type="domain" description="Thioredoxin" evidence="12">
    <location>
        <begin position="3"/>
        <end position="153"/>
    </location>
</feature>
<evidence type="ECO:0000256" key="3">
    <source>
        <dbReference type="ARBA" id="ARBA00013017"/>
    </source>
</evidence>
<dbReference type="InterPro" id="IPR050924">
    <property type="entry name" value="Peroxiredoxin_BCP/PrxQ"/>
</dbReference>
<reference evidence="14" key="1">
    <citation type="journal article" date="2019" name="Int. J. Syst. Evol. Microbiol.">
        <title>The Global Catalogue of Microorganisms (GCM) 10K type strain sequencing project: providing services to taxonomists for standard genome sequencing and annotation.</title>
        <authorList>
            <consortium name="The Broad Institute Genomics Platform"/>
            <consortium name="The Broad Institute Genome Sequencing Center for Infectious Disease"/>
            <person name="Wu L."/>
            <person name="Ma J."/>
        </authorList>
    </citation>
    <scope>NUCLEOTIDE SEQUENCE [LARGE SCALE GENOMIC DNA]</scope>
    <source>
        <strain evidence="14">CCUG 56029</strain>
    </source>
</reference>
<keyword evidence="8" id="KW-0676">Redox-active center</keyword>
<comment type="caution">
    <text evidence="13">The sequence shown here is derived from an EMBL/GenBank/DDBJ whole genome shotgun (WGS) entry which is preliminary data.</text>
</comment>
<dbReference type="Pfam" id="PF00578">
    <property type="entry name" value="AhpC-TSA"/>
    <property type="match status" value="1"/>
</dbReference>
<evidence type="ECO:0000256" key="9">
    <source>
        <dbReference type="ARBA" id="ARBA00032824"/>
    </source>
</evidence>
<dbReference type="CDD" id="cd03017">
    <property type="entry name" value="PRX_BCP"/>
    <property type="match status" value="1"/>
</dbReference>
<protein>
    <recommendedName>
        <fullName evidence="3">thioredoxin-dependent peroxiredoxin</fullName>
        <ecNumber evidence="3">1.11.1.24</ecNumber>
    </recommendedName>
    <alternativeName>
        <fullName evidence="9">Thioredoxin peroxidase</fullName>
    </alternativeName>
</protein>
<proteinExistence type="inferred from homology"/>
<evidence type="ECO:0000313" key="14">
    <source>
        <dbReference type="Proteomes" id="UP001595998"/>
    </source>
</evidence>
<organism evidence="13 14">
    <name type="scientific">Deinococcus navajonensis</name>
    <dbReference type="NCBI Taxonomy" id="309884"/>
    <lineage>
        <taxon>Bacteria</taxon>
        <taxon>Thermotogati</taxon>
        <taxon>Deinococcota</taxon>
        <taxon>Deinococci</taxon>
        <taxon>Deinococcales</taxon>
        <taxon>Deinococcaceae</taxon>
        <taxon>Deinococcus</taxon>
    </lineage>
</organism>